<dbReference type="RefSeq" id="WP_188878832.1">
    <property type="nucleotide sequence ID" value="NZ_BMPF01000001.1"/>
</dbReference>
<accession>A0A830F6V9</accession>
<dbReference type="AlphaFoldDB" id="A0A830F6V9"/>
<comment type="caution">
    <text evidence="2">The sequence shown here is derived from an EMBL/GenBank/DDBJ whole genome shotgun (WGS) entry which is preliminary data.</text>
</comment>
<protein>
    <submittedName>
        <fullName evidence="2">Uncharacterized protein</fullName>
    </submittedName>
</protein>
<keyword evidence="1" id="KW-1133">Transmembrane helix</keyword>
<keyword evidence="1" id="KW-0472">Membrane</keyword>
<proteinExistence type="predicted"/>
<name>A0A830F6V9_9EURY</name>
<dbReference type="Proteomes" id="UP000628840">
    <property type="component" value="Unassembled WGS sequence"/>
</dbReference>
<sequence>MTDTDPDPTLWEGALASGVLLVVVAIVGEPEGVALLPIACVAWVRADHGRTTHEDVRADSGRHDIGGLTAAEVGDGL</sequence>
<evidence type="ECO:0000313" key="2">
    <source>
        <dbReference type="EMBL" id="GGL25780.1"/>
    </source>
</evidence>
<evidence type="ECO:0000256" key="1">
    <source>
        <dbReference type="SAM" id="Phobius"/>
    </source>
</evidence>
<dbReference type="OrthoDB" id="380794at2157"/>
<organism evidence="2 3">
    <name type="scientific">Halarchaeum grantii</name>
    <dbReference type="NCBI Taxonomy" id="1193105"/>
    <lineage>
        <taxon>Archaea</taxon>
        <taxon>Methanobacteriati</taxon>
        <taxon>Methanobacteriota</taxon>
        <taxon>Stenosarchaea group</taxon>
        <taxon>Halobacteria</taxon>
        <taxon>Halobacteriales</taxon>
        <taxon>Halobacteriaceae</taxon>
    </lineage>
</organism>
<keyword evidence="1" id="KW-0812">Transmembrane</keyword>
<feature type="transmembrane region" description="Helical" evidence="1">
    <location>
        <begin position="20"/>
        <end position="44"/>
    </location>
</feature>
<keyword evidence="3" id="KW-1185">Reference proteome</keyword>
<reference evidence="2 3" key="1">
    <citation type="journal article" date="2019" name="Int. J. Syst. Evol. Microbiol.">
        <title>The Global Catalogue of Microorganisms (GCM) 10K type strain sequencing project: providing services to taxonomists for standard genome sequencing and annotation.</title>
        <authorList>
            <consortium name="The Broad Institute Genomics Platform"/>
            <consortium name="The Broad Institute Genome Sequencing Center for Infectious Disease"/>
            <person name="Wu L."/>
            <person name="Ma J."/>
        </authorList>
    </citation>
    <scope>NUCLEOTIDE SEQUENCE [LARGE SCALE GENOMIC DNA]</scope>
    <source>
        <strain evidence="2 3">JCM 19585</strain>
    </source>
</reference>
<evidence type="ECO:0000313" key="3">
    <source>
        <dbReference type="Proteomes" id="UP000628840"/>
    </source>
</evidence>
<dbReference type="EMBL" id="BMPF01000001">
    <property type="protein sequence ID" value="GGL25780.1"/>
    <property type="molecule type" value="Genomic_DNA"/>
</dbReference>
<gene>
    <name evidence="2" type="ORF">GCM10009037_06730</name>
</gene>